<comment type="caution">
    <text evidence="2">The sequence shown here is derived from an EMBL/GenBank/DDBJ whole genome shotgun (WGS) entry which is preliminary data.</text>
</comment>
<name>A0A5B2W018_9HYPH</name>
<gene>
    <name evidence="2" type="ORF">F0L46_00530</name>
</gene>
<dbReference type="OrthoDB" id="5455460at2"/>
<proteinExistence type="predicted"/>
<dbReference type="EMBL" id="VUOA01000002">
    <property type="protein sequence ID" value="KAA2244308.1"/>
    <property type="molecule type" value="Genomic_DNA"/>
</dbReference>
<organism evidence="2 3">
    <name type="scientific">Salinarimonas soli</name>
    <dbReference type="NCBI Taxonomy" id="1638099"/>
    <lineage>
        <taxon>Bacteria</taxon>
        <taxon>Pseudomonadati</taxon>
        <taxon>Pseudomonadota</taxon>
        <taxon>Alphaproteobacteria</taxon>
        <taxon>Hyphomicrobiales</taxon>
        <taxon>Salinarimonadaceae</taxon>
        <taxon>Salinarimonas</taxon>
    </lineage>
</organism>
<protein>
    <submittedName>
        <fullName evidence="2">Chemotaxis protein</fullName>
    </submittedName>
</protein>
<dbReference type="InterPro" id="IPR007439">
    <property type="entry name" value="Chemotax_Pase_CheZ"/>
</dbReference>
<feature type="region of interest" description="Disordered" evidence="1">
    <location>
        <begin position="214"/>
        <end position="237"/>
    </location>
</feature>
<keyword evidence="3" id="KW-1185">Reference proteome</keyword>
<dbReference type="Proteomes" id="UP000323142">
    <property type="component" value="Unassembled WGS sequence"/>
</dbReference>
<sequence>MAPVQKRFRIEQSLVGPAVEGPAAAAAPVTDPRLSEILATVQELKRFLDPSQKLATDVIDAYRSEIAQVYQLRAELDTMKEAISSTKREIASLYRSDNEGKGMRRVAGELDAVVGATEEATTSILAGLEDIENHAQMLRATGGDTGGNDHVGQILERIVSMYEACNFQDLTGQRIGKIVNVLKFVEERLDKMIGVWGGLDAFKELVDADAGAPAADDEKSLLNGPKLDDDQGHVDQTDIDALFD</sequence>
<dbReference type="RefSeq" id="WP_149815075.1">
    <property type="nucleotide sequence ID" value="NZ_VUOA01000002.1"/>
</dbReference>
<dbReference type="Gene3D" id="1.10.287.500">
    <property type="entry name" value="Helix hairpin bin"/>
    <property type="match status" value="1"/>
</dbReference>
<dbReference type="GO" id="GO:0050920">
    <property type="term" value="P:regulation of chemotaxis"/>
    <property type="evidence" value="ECO:0007669"/>
    <property type="project" value="InterPro"/>
</dbReference>
<dbReference type="GO" id="GO:0003824">
    <property type="term" value="F:catalytic activity"/>
    <property type="evidence" value="ECO:0007669"/>
    <property type="project" value="InterPro"/>
</dbReference>
<reference evidence="2 3" key="2">
    <citation type="submission" date="2019-09" db="EMBL/GenBank/DDBJ databases">
        <authorList>
            <person name="Jin C."/>
        </authorList>
    </citation>
    <scope>NUCLEOTIDE SEQUENCE [LARGE SCALE GENOMIC DNA]</scope>
    <source>
        <strain evidence="2 3">BN140002</strain>
    </source>
</reference>
<dbReference type="GO" id="GO:0009288">
    <property type="term" value="C:bacterial-type flagellum"/>
    <property type="evidence" value="ECO:0007669"/>
    <property type="project" value="InterPro"/>
</dbReference>
<dbReference type="AlphaFoldDB" id="A0A5B2W018"/>
<dbReference type="Pfam" id="PF04344">
    <property type="entry name" value="CheZ"/>
    <property type="match status" value="1"/>
</dbReference>
<dbReference type="SUPFAM" id="SSF75708">
    <property type="entry name" value="Chemotaxis phosphatase CheZ"/>
    <property type="match status" value="1"/>
</dbReference>
<feature type="compositionally biased region" description="Basic and acidic residues" evidence="1">
    <location>
        <begin position="216"/>
        <end position="236"/>
    </location>
</feature>
<evidence type="ECO:0000256" key="1">
    <source>
        <dbReference type="SAM" id="MobiDB-lite"/>
    </source>
</evidence>
<accession>A0A5B2W018</accession>
<evidence type="ECO:0000313" key="3">
    <source>
        <dbReference type="Proteomes" id="UP000323142"/>
    </source>
</evidence>
<evidence type="ECO:0000313" key="2">
    <source>
        <dbReference type="EMBL" id="KAA2244308.1"/>
    </source>
</evidence>
<reference evidence="2 3" key="1">
    <citation type="submission" date="2019-09" db="EMBL/GenBank/DDBJ databases">
        <title>Salinarimonas rosea gen. nov., sp. nov., a new member of the a-2 subgroup of the Proteobacteria.</title>
        <authorList>
            <person name="Liu J."/>
        </authorList>
    </citation>
    <scope>NUCLEOTIDE SEQUENCE [LARGE SCALE GENOMIC DNA]</scope>
    <source>
        <strain evidence="2 3">BN140002</strain>
    </source>
</reference>